<dbReference type="Gene3D" id="2.60.300.12">
    <property type="entry name" value="HesB-like domain"/>
    <property type="match status" value="1"/>
</dbReference>
<dbReference type="RefSeq" id="WP_114353734.1">
    <property type="nucleotide sequence ID" value="NZ_QPJJ01000012.1"/>
</dbReference>
<gene>
    <name evidence="2" type="ORF">DFR57_11222</name>
</gene>
<evidence type="ECO:0000313" key="3">
    <source>
        <dbReference type="Proteomes" id="UP000252585"/>
    </source>
</evidence>
<evidence type="ECO:0000259" key="1">
    <source>
        <dbReference type="Pfam" id="PF01521"/>
    </source>
</evidence>
<dbReference type="InterPro" id="IPR035903">
    <property type="entry name" value="HesB-like_dom_sf"/>
</dbReference>
<dbReference type="Proteomes" id="UP000252585">
    <property type="component" value="Unassembled WGS sequence"/>
</dbReference>
<feature type="domain" description="Core" evidence="1">
    <location>
        <begin position="1"/>
        <end position="99"/>
    </location>
</feature>
<evidence type="ECO:0000313" key="2">
    <source>
        <dbReference type="EMBL" id="RCW64845.1"/>
    </source>
</evidence>
<dbReference type="SUPFAM" id="SSF89360">
    <property type="entry name" value="HesB-like domain"/>
    <property type="match status" value="1"/>
</dbReference>
<protein>
    <submittedName>
        <fullName evidence="2">Uncharacterized protein YqkB</fullName>
    </submittedName>
</protein>
<dbReference type="InterPro" id="IPR000361">
    <property type="entry name" value="ATAP_core_dom"/>
</dbReference>
<name>A0A368XAG7_9BACI</name>
<dbReference type="Pfam" id="PF01521">
    <property type="entry name" value="Fe-S_biosyn"/>
    <property type="match status" value="1"/>
</dbReference>
<keyword evidence="3" id="KW-1185">Reference proteome</keyword>
<sequence>MQLLITHDALEKINTISPTSSPELWLYYDTEGCGCGVNGVPTVKFFDQKKRDYELVYNKDLNVFVHAQQAVFFGEEIILDFRNNFFQLKNKEEMLNPRISETQLLQAVN</sequence>
<organism evidence="2 3">
    <name type="scientific">Saliterribacillus persicus</name>
    <dbReference type="NCBI Taxonomy" id="930114"/>
    <lineage>
        <taxon>Bacteria</taxon>
        <taxon>Bacillati</taxon>
        <taxon>Bacillota</taxon>
        <taxon>Bacilli</taxon>
        <taxon>Bacillales</taxon>
        <taxon>Bacillaceae</taxon>
        <taxon>Saliterribacillus</taxon>
    </lineage>
</organism>
<dbReference type="EMBL" id="QPJJ01000012">
    <property type="protein sequence ID" value="RCW64845.1"/>
    <property type="molecule type" value="Genomic_DNA"/>
</dbReference>
<dbReference type="AlphaFoldDB" id="A0A368XAG7"/>
<reference evidence="2 3" key="1">
    <citation type="submission" date="2018-07" db="EMBL/GenBank/DDBJ databases">
        <title>Genomic Encyclopedia of Type Strains, Phase IV (KMG-IV): sequencing the most valuable type-strain genomes for metagenomic binning, comparative biology and taxonomic classification.</title>
        <authorList>
            <person name="Goeker M."/>
        </authorList>
    </citation>
    <scope>NUCLEOTIDE SEQUENCE [LARGE SCALE GENOMIC DNA]</scope>
    <source>
        <strain evidence="2 3">DSM 27696</strain>
    </source>
</reference>
<dbReference type="OrthoDB" id="2361087at2"/>
<accession>A0A368XAG7</accession>
<proteinExistence type="predicted"/>
<comment type="caution">
    <text evidence="2">The sequence shown here is derived from an EMBL/GenBank/DDBJ whole genome shotgun (WGS) entry which is preliminary data.</text>
</comment>